<dbReference type="GO" id="GO:0000160">
    <property type="term" value="P:phosphorelay signal transduction system"/>
    <property type="evidence" value="ECO:0007669"/>
    <property type="project" value="InterPro"/>
</dbReference>
<gene>
    <name evidence="4" type="primary">yycF_2</name>
    <name evidence="4" type="ORF">Enr8_13250</name>
</gene>
<dbReference type="SMART" id="SM00448">
    <property type="entry name" value="REC"/>
    <property type="match status" value="1"/>
</dbReference>
<accession>A0A5C5VNX1</accession>
<dbReference type="PANTHER" id="PTHR44591">
    <property type="entry name" value="STRESS RESPONSE REGULATOR PROTEIN 1"/>
    <property type="match status" value="1"/>
</dbReference>
<keyword evidence="1 2" id="KW-0597">Phosphoprotein</keyword>
<dbReference type="PROSITE" id="PS50110">
    <property type="entry name" value="RESPONSE_REGULATORY"/>
    <property type="match status" value="1"/>
</dbReference>
<evidence type="ECO:0000256" key="2">
    <source>
        <dbReference type="PROSITE-ProRule" id="PRU00169"/>
    </source>
</evidence>
<feature type="domain" description="Response regulatory" evidence="3">
    <location>
        <begin position="25"/>
        <end position="141"/>
    </location>
</feature>
<dbReference type="Proteomes" id="UP000318878">
    <property type="component" value="Unassembled WGS sequence"/>
</dbReference>
<feature type="modified residue" description="4-aspartylphosphate" evidence="2">
    <location>
        <position position="74"/>
    </location>
</feature>
<dbReference type="AlphaFoldDB" id="A0A5C5VNX1"/>
<dbReference type="Gene3D" id="3.40.50.2300">
    <property type="match status" value="1"/>
</dbReference>
<protein>
    <submittedName>
        <fullName evidence="4">Transcriptional regulatory protein YycF</fullName>
    </submittedName>
</protein>
<comment type="caution">
    <text evidence="4">The sequence shown here is derived from an EMBL/GenBank/DDBJ whole genome shotgun (WGS) entry which is preliminary data.</text>
</comment>
<dbReference type="InterPro" id="IPR050595">
    <property type="entry name" value="Bact_response_regulator"/>
</dbReference>
<evidence type="ECO:0000313" key="4">
    <source>
        <dbReference type="EMBL" id="TWT39625.1"/>
    </source>
</evidence>
<evidence type="ECO:0000259" key="3">
    <source>
        <dbReference type="PROSITE" id="PS50110"/>
    </source>
</evidence>
<evidence type="ECO:0000313" key="5">
    <source>
        <dbReference type="Proteomes" id="UP000318878"/>
    </source>
</evidence>
<dbReference type="InterPro" id="IPR011006">
    <property type="entry name" value="CheY-like_superfamily"/>
</dbReference>
<organism evidence="4 5">
    <name type="scientific">Blastopirellula retiformator</name>
    <dbReference type="NCBI Taxonomy" id="2527970"/>
    <lineage>
        <taxon>Bacteria</taxon>
        <taxon>Pseudomonadati</taxon>
        <taxon>Planctomycetota</taxon>
        <taxon>Planctomycetia</taxon>
        <taxon>Pirellulales</taxon>
        <taxon>Pirellulaceae</taxon>
        <taxon>Blastopirellula</taxon>
    </lineage>
</organism>
<dbReference type="CDD" id="cd00156">
    <property type="entry name" value="REC"/>
    <property type="match status" value="1"/>
</dbReference>
<dbReference type="EMBL" id="SJPF01000001">
    <property type="protein sequence ID" value="TWT39625.1"/>
    <property type="molecule type" value="Genomic_DNA"/>
</dbReference>
<name>A0A5C5VNX1_9BACT</name>
<proteinExistence type="predicted"/>
<dbReference type="Pfam" id="PF00072">
    <property type="entry name" value="Response_reg"/>
    <property type="match status" value="1"/>
</dbReference>
<sequence>MLAQLKKEKKRKRRHLLAKANKPPLLLSVDDDPDYQNLLALRMREYEVEFEPAYYGIQGIRDLIVRRPDLILMDLEMPNGDGEFLLDCVRTNPSTRNLPVVVLTGTRDEARKKRILAGGADLFLTKPIPFDGLLERLSKFVRIRRREEQVYRK</sequence>
<evidence type="ECO:0000256" key="1">
    <source>
        <dbReference type="ARBA" id="ARBA00022553"/>
    </source>
</evidence>
<keyword evidence="5" id="KW-1185">Reference proteome</keyword>
<reference evidence="4 5" key="1">
    <citation type="submission" date="2019-02" db="EMBL/GenBank/DDBJ databases">
        <title>Deep-cultivation of Planctomycetes and their phenomic and genomic characterization uncovers novel biology.</title>
        <authorList>
            <person name="Wiegand S."/>
            <person name="Jogler M."/>
            <person name="Boedeker C."/>
            <person name="Pinto D."/>
            <person name="Vollmers J."/>
            <person name="Rivas-Marin E."/>
            <person name="Kohn T."/>
            <person name="Peeters S.H."/>
            <person name="Heuer A."/>
            <person name="Rast P."/>
            <person name="Oberbeckmann S."/>
            <person name="Bunk B."/>
            <person name="Jeske O."/>
            <person name="Meyerdierks A."/>
            <person name="Storesund J.E."/>
            <person name="Kallscheuer N."/>
            <person name="Luecker S."/>
            <person name="Lage O.M."/>
            <person name="Pohl T."/>
            <person name="Merkel B.J."/>
            <person name="Hornburger P."/>
            <person name="Mueller R.-W."/>
            <person name="Bruemmer F."/>
            <person name="Labrenz M."/>
            <person name="Spormann A.M."/>
            <person name="Op Den Camp H."/>
            <person name="Overmann J."/>
            <person name="Amann R."/>
            <person name="Jetten M.S.M."/>
            <person name="Mascher T."/>
            <person name="Medema M.H."/>
            <person name="Devos D.P."/>
            <person name="Kaster A.-K."/>
            <person name="Ovreas L."/>
            <person name="Rohde M."/>
            <person name="Galperin M.Y."/>
            <person name="Jogler C."/>
        </authorList>
    </citation>
    <scope>NUCLEOTIDE SEQUENCE [LARGE SCALE GENOMIC DNA]</scope>
    <source>
        <strain evidence="4 5">Enr8</strain>
    </source>
</reference>
<dbReference type="InterPro" id="IPR001789">
    <property type="entry name" value="Sig_transdc_resp-reg_receiver"/>
</dbReference>
<dbReference type="PANTHER" id="PTHR44591:SF23">
    <property type="entry name" value="CHEY SUBFAMILY"/>
    <property type="match status" value="1"/>
</dbReference>
<dbReference type="SUPFAM" id="SSF52172">
    <property type="entry name" value="CheY-like"/>
    <property type="match status" value="1"/>
</dbReference>